<keyword evidence="25" id="KW-1185">Reference proteome</keyword>
<evidence type="ECO:0000313" key="25">
    <source>
        <dbReference type="Proteomes" id="UP001519460"/>
    </source>
</evidence>
<evidence type="ECO:0000256" key="18">
    <source>
        <dbReference type="ARBA" id="ARBA00050948"/>
    </source>
</evidence>
<dbReference type="SUPFAM" id="SSF53448">
    <property type="entry name" value="Nucleotide-diphospho-sugar transferases"/>
    <property type="match status" value="1"/>
</dbReference>
<keyword evidence="8 21" id="KW-0812">Transmembrane</keyword>
<evidence type="ECO:0000256" key="15">
    <source>
        <dbReference type="ARBA" id="ARBA00023157"/>
    </source>
</evidence>
<dbReference type="EMBL" id="JACVVK020000335">
    <property type="protein sequence ID" value="KAK7478046.1"/>
    <property type="molecule type" value="Genomic_DNA"/>
</dbReference>
<evidence type="ECO:0000256" key="12">
    <source>
        <dbReference type="ARBA" id="ARBA00022989"/>
    </source>
</evidence>
<evidence type="ECO:0000256" key="17">
    <source>
        <dbReference type="ARBA" id="ARBA00023211"/>
    </source>
</evidence>
<reference evidence="24 25" key="1">
    <citation type="journal article" date="2023" name="Sci. Data">
        <title>Genome assembly of the Korean intertidal mud-creeper Batillaria attramentaria.</title>
        <authorList>
            <person name="Patra A.K."/>
            <person name="Ho P.T."/>
            <person name="Jun S."/>
            <person name="Lee S.J."/>
            <person name="Kim Y."/>
            <person name="Won Y.J."/>
        </authorList>
    </citation>
    <scope>NUCLEOTIDE SEQUENCE [LARGE SCALE GENOMIC DNA]</scope>
    <source>
        <strain evidence="24">Wonlab-2016</strain>
    </source>
</reference>
<feature type="coiled-coil region" evidence="20">
    <location>
        <begin position="77"/>
        <end position="132"/>
    </location>
</feature>
<keyword evidence="9" id="KW-0479">Metal-binding</keyword>
<dbReference type="Proteomes" id="UP001519460">
    <property type="component" value="Unassembled WGS sequence"/>
</dbReference>
<dbReference type="InterPro" id="IPR015338">
    <property type="entry name" value="GT64_dom"/>
</dbReference>
<dbReference type="FunFam" id="3.90.550.10:FF:000033">
    <property type="entry name" value="Exostosin-like glycosyltransferase 3"/>
    <property type="match status" value="1"/>
</dbReference>
<dbReference type="AlphaFoldDB" id="A0ABD0JTF9"/>
<dbReference type="InterPro" id="IPR040911">
    <property type="entry name" value="Exostosin_GT47"/>
</dbReference>
<comment type="cofactor">
    <cofactor evidence="1">
        <name>Mn(2+)</name>
        <dbReference type="ChEBI" id="CHEBI:29035"/>
    </cofactor>
</comment>
<keyword evidence="15" id="KW-1015">Disulfide bond</keyword>
<dbReference type="GO" id="GO:0015012">
    <property type="term" value="P:heparan sulfate proteoglycan biosynthetic process"/>
    <property type="evidence" value="ECO:0007669"/>
    <property type="project" value="UniProtKB-ARBA"/>
</dbReference>
<evidence type="ECO:0000256" key="21">
    <source>
        <dbReference type="SAM" id="Phobius"/>
    </source>
</evidence>
<dbReference type="GO" id="GO:0005789">
    <property type="term" value="C:endoplasmic reticulum membrane"/>
    <property type="evidence" value="ECO:0007669"/>
    <property type="project" value="UniProtKB-SubCell"/>
</dbReference>
<evidence type="ECO:0000313" key="24">
    <source>
        <dbReference type="EMBL" id="KAK7478046.1"/>
    </source>
</evidence>
<keyword evidence="11" id="KW-0735">Signal-anchor</keyword>
<comment type="catalytic activity">
    <reaction evidence="18">
        <text>3-O-(beta-D-GlcA-(1-&gt;3)-beta-D-Gal-(1-&gt;3)-beta-D-Gal-(1-&gt;4)-beta-D-Xyl)-L-seryl-[protein] + UDP-N-acetyl-alpha-D-glucosamine = 3-O-(alpha-D-GlcNAc-(1-&gt;4)-beta-D-GlcA-(1-&gt;3)-beta-D-Gal-(1-&gt;3)-beta-D-Gal-(1-&gt;4)-beta-D-Xyl)-L-seryl-[protein] + UDP + H(+)</text>
        <dbReference type="Rhea" id="RHEA:16221"/>
        <dbReference type="Rhea" id="RHEA-COMP:12573"/>
        <dbReference type="Rhea" id="RHEA-COMP:12574"/>
        <dbReference type="ChEBI" id="CHEBI:15378"/>
        <dbReference type="ChEBI" id="CHEBI:57705"/>
        <dbReference type="ChEBI" id="CHEBI:58223"/>
        <dbReference type="ChEBI" id="CHEBI:132093"/>
        <dbReference type="ChEBI" id="CHEBI:132104"/>
        <dbReference type="EC" id="2.4.1.223"/>
    </reaction>
</comment>
<evidence type="ECO:0000256" key="11">
    <source>
        <dbReference type="ARBA" id="ARBA00022968"/>
    </source>
</evidence>
<proteinExistence type="inferred from homology"/>
<comment type="similarity">
    <text evidence="5">Belongs to the glycosyltransferase 47 family.</text>
</comment>
<evidence type="ECO:0000256" key="2">
    <source>
        <dbReference type="ARBA" id="ARBA00004555"/>
    </source>
</evidence>
<dbReference type="InterPro" id="IPR029044">
    <property type="entry name" value="Nucleotide-diphossugar_trans"/>
</dbReference>
<dbReference type="InterPro" id="IPR004263">
    <property type="entry name" value="Exostosin"/>
</dbReference>
<gene>
    <name evidence="24" type="ORF">BaRGS_00030722</name>
</gene>
<comment type="pathway">
    <text evidence="4">Glycan metabolism; heparan sulfate biosynthesis.</text>
</comment>
<accession>A0ABD0JTF9</accession>
<feature type="transmembrane region" description="Helical" evidence="21">
    <location>
        <begin position="20"/>
        <end position="39"/>
    </location>
</feature>
<comment type="caution">
    <text evidence="24">The sequence shown here is derived from an EMBL/GenBank/DDBJ whole genome shotgun (WGS) entry which is preliminary data.</text>
</comment>
<evidence type="ECO:0000256" key="10">
    <source>
        <dbReference type="ARBA" id="ARBA00022824"/>
    </source>
</evidence>
<feature type="domain" description="Exostosin GT47" evidence="22">
    <location>
        <begin position="190"/>
        <end position="529"/>
    </location>
</feature>
<organism evidence="24 25">
    <name type="scientific">Batillaria attramentaria</name>
    <dbReference type="NCBI Taxonomy" id="370345"/>
    <lineage>
        <taxon>Eukaryota</taxon>
        <taxon>Metazoa</taxon>
        <taxon>Spiralia</taxon>
        <taxon>Lophotrochozoa</taxon>
        <taxon>Mollusca</taxon>
        <taxon>Gastropoda</taxon>
        <taxon>Caenogastropoda</taxon>
        <taxon>Sorbeoconcha</taxon>
        <taxon>Cerithioidea</taxon>
        <taxon>Batillariidae</taxon>
        <taxon>Batillaria</taxon>
    </lineage>
</organism>
<evidence type="ECO:0000259" key="23">
    <source>
        <dbReference type="Pfam" id="PF09258"/>
    </source>
</evidence>
<evidence type="ECO:0000259" key="22">
    <source>
        <dbReference type="Pfam" id="PF03016"/>
    </source>
</evidence>
<keyword evidence="12 21" id="KW-1133">Transmembrane helix</keyword>
<dbReference type="GO" id="GO:0046872">
    <property type="term" value="F:metal ion binding"/>
    <property type="evidence" value="ECO:0007669"/>
    <property type="project" value="UniProtKB-KW"/>
</dbReference>
<evidence type="ECO:0000256" key="3">
    <source>
        <dbReference type="ARBA" id="ARBA00004648"/>
    </source>
</evidence>
<protein>
    <recommendedName>
        <fullName evidence="19">glucuronosyl-galactosyl-proteoglycan 4-alpha-N-acetylglucosaminyltransferase</fullName>
        <ecNumber evidence="19">2.4.1.223</ecNumber>
    </recommendedName>
</protein>
<name>A0ABD0JTF9_9CAEN</name>
<evidence type="ECO:0000256" key="16">
    <source>
        <dbReference type="ARBA" id="ARBA00023180"/>
    </source>
</evidence>
<dbReference type="Pfam" id="PF09258">
    <property type="entry name" value="Glyco_transf_64"/>
    <property type="match status" value="1"/>
</dbReference>
<keyword evidence="6" id="KW-0328">Glycosyltransferase</keyword>
<evidence type="ECO:0000256" key="4">
    <source>
        <dbReference type="ARBA" id="ARBA00005093"/>
    </source>
</evidence>
<keyword evidence="13" id="KW-0333">Golgi apparatus</keyword>
<evidence type="ECO:0000256" key="14">
    <source>
        <dbReference type="ARBA" id="ARBA00023136"/>
    </source>
</evidence>
<keyword evidence="17" id="KW-0464">Manganese</keyword>
<keyword evidence="16" id="KW-0325">Glycoprotein</keyword>
<evidence type="ECO:0000256" key="13">
    <source>
        <dbReference type="ARBA" id="ARBA00023034"/>
    </source>
</evidence>
<dbReference type="PANTHER" id="PTHR48261">
    <property type="entry name" value="ACETYLGLUCOSAMINYLTRANSFERASE"/>
    <property type="match status" value="1"/>
</dbReference>
<sequence>MASSRTCWCWRLRSSSSIKLTLVLLTTFIILPLITHYYLSNMGNDCDKSSHKSRTKLDYDDAMGDDDKKTSEYKLHIEELRRIKASVSNELRDLESKRQSLQTEIAGYTTHIDTLKAQHSALKKEITQVKMTLDQIKFEKEETKAFMPSIKAPQRIIFDVPTSEKIDPPSASYHCWMENCFDFSRCSLVSGFPVFFYDPEDFESVESLHIEEFILTSVVHSLGQSPYLTDDPSSACIFMVLLGEVKDGVLGKDRLETFLYSLPHWNGDGRNHVLLNLAKGSHGTDYFVNVNTGRAIVVQTPFLSQAFRHNFDVVVPPCLGPASGDLWSELPPLSPVRRKYLVSFWGEYIPTREEARQGSMQHNSDGTDLRGRDGYNLRKLRGIGPEPPPNSRNLLTLQGDGYKSMESAIVSWLKDLQQKLSDSAMMELSCGGHAVEGVASEWGLCGDTTQRREMLTQSTFTLLLFPMNDSLVSTSVFQTRLFEALKYGSVPVILGTQRRLPYEEILDWEKAVLTLPLPRITEIPFYLRTFADNDIALLRYNGRMFWETYFGSMHRIVDTTLAVLRTRVQIPAAPTKDEQAVSVFNASFIPLKWEGPEPEPESDEVLGPIEPRFPSEKYRRNYTQSWVLQSFNMPGDPFLLYPYTPFEPVLPSESKFLGSGYGFRPVGQGTGGAGKEFSEALGGNAPREQFTIVMLTYDRETVLIQALQRLKGIPFMNKVLVVWNSPVPPSRDLRWPDIGVPLEVLRTKSNSLNNRFLPYDLIETEAILSIDDDAHLRHDEIVFGFRVWREERDRIVGFPGRFHAWDVKHHTWHYNSNYSCELSMVLTGAAFFHKYYAYLYSYIMPQAIRDKVDQYTNCEDIALNFLVSHITRKPPIKVTSRWTFRCPGCPNTLSSNDTHFEERHQCMNFFVQVYGYMPLLYTQYRVDSVLFKTRLPHDKQKCFKYI</sequence>
<evidence type="ECO:0000256" key="8">
    <source>
        <dbReference type="ARBA" id="ARBA00022692"/>
    </source>
</evidence>
<evidence type="ECO:0000256" key="19">
    <source>
        <dbReference type="ARBA" id="ARBA00066812"/>
    </source>
</evidence>
<feature type="domain" description="Glycosyl transferase 64" evidence="23">
    <location>
        <begin position="690"/>
        <end position="931"/>
    </location>
</feature>
<dbReference type="Pfam" id="PF03016">
    <property type="entry name" value="Exostosin_GT47"/>
    <property type="match status" value="1"/>
</dbReference>
<evidence type="ECO:0000256" key="20">
    <source>
        <dbReference type="SAM" id="Coils"/>
    </source>
</evidence>
<dbReference type="Gene3D" id="3.90.550.10">
    <property type="entry name" value="Spore Coat Polysaccharide Biosynthesis Protein SpsA, Chain A"/>
    <property type="match status" value="1"/>
</dbReference>
<keyword evidence="20" id="KW-0175">Coiled coil</keyword>
<evidence type="ECO:0000256" key="6">
    <source>
        <dbReference type="ARBA" id="ARBA00022676"/>
    </source>
</evidence>
<keyword evidence="10" id="KW-0256">Endoplasmic reticulum</keyword>
<dbReference type="EC" id="2.4.1.223" evidence="19"/>
<dbReference type="PANTHER" id="PTHR48261:SF4">
    <property type="entry name" value="EXOSTOSIN LIKE GLYCOSYLTRANSFERASE 3"/>
    <property type="match status" value="1"/>
</dbReference>
<evidence type="ECO:0000256" key="7">
    <source>
        <dbReference type="ARBA" id="ARBA00022679"/>
    </source>
</evidence>
<evidence type="ECO:0000256" key="9">
    <source>
        <dbReference type="ARBA" id="ARBA00022723"/>
    </source>
</evidence>
<dbReference type="GO" id="GO:0005794">
    <property type="term" value="C:Golgi apparatus"/>
    <property type="evidence" value="ECO:0007669"/>
    <property type="project" value="UniProtKB-SubCell"/>
</dbReference>
<comment type="subcellular location">
    <subcellularLocation>
        <location evidence="3">Endoplasmic reticulum membrane</location>
        <topology evidence="3">Single-pass type II membrane protein</topology>
    </subcellularLocation>
    <subcellularLocation>
        <location evidence="2">Golgi apparatus</location>
    </subcellularLocation>
</comment>
<evidence type="ECO:0000256" key="5">
    <source>
        <dbReference type="ARBA" id="ARBA00010271"/>
    </source>
</evidence>
<keyword evidence="7" id="KW-0808">Transferase</keyword>
<dbReference type="GO" id="GO:0001888">
    <property type="term" value="F:glucuronyl-galactosyl-proteoglycan 4-alpha-N-acetylglucosaminyltransferase activity"/>
    <property type="evidence" value="ECO:0007669"/>
    <property type="project" value="UniProtKB-EC"/>
</dbReference>
<evidence type="ECO:0000256" key="1">
    <source>
        <dbReference type="ARBA" id="ARBA00001936"/>
    </source>
</evidence>
<keyword evidence="14 21" id="KW-0472">Membrane</keyword>